<organism evidence="3 4">
    <name type="scientific">Streptosporangium jomthongense</name>
    <dbReference type="NCBI Taxonomy" id="1193683"/>
    <lineage>
        <taxon>Bacteria</taxon>
        <taxon>Bacillati</taxon>
        <taxon>Actinomycetota</taxon>
        <taxon>Actinomycetes</taxon>
        <taxon>Streptosporangiales</taxon>
        <taxon>Streptosporangiaceae</taxon>
        <taxon>Streptosporangium</taxon>
    </lineage>
</organism>
<accession>A0ABV8EYZ0</accession>
<gene>
    <name evidence="3" type="ORF">ACFOYY_11040</name>
</gene>
<reference evidence="4" key="1">
    <citation type="journal article" date="2019" name="Int. J. Syst. Evol. Microbiol.">
        <title>The Global Catalogue of Microorganisms (GCM) 10K type strain sequencing project: providing services to taxonomists for standard genome sequencing and annotation.</title>
        <authorList>
            <consortium name="The Broad Institute Genomics Platform"/>
            <consortium name="The Broad Institute Genome Sequencing Center for Infectious Disease"/>
            <person name="Wu L."/>
            <person name="Ma J."/>
        </authorList>
    </citation>
    <scope>NUCLEOTIDE SEQUENCE [LARGE SCALE GENOMIC DNA]</scope>
    <source>
        <strain evidence="4">TBRC 7912</strain>
    </source>
</reference>
<evidence type="ECO:0000256" key="1">
    <source>
        <dbReference type="SAM" id="MobiDB-lite"/>
    </source>
</evidence>
<evidence type="ECO:0000256" key="2">
    <source>
        <dbReference type="SAM" id="Phobius"/>
    </source>
</evidence>
<feature type="region of interest" description="Disordered" evidence="1">
    <location>
        <begin position="69"/>
        <end position="103"/>
    </location>
</feature>
<feature type="transmembrane region" description="Helical" evidence="2">
    <location>
        <begin position="21"/>
        <end position="41"/>
    </location>
</feature>
<keyword evidence="2" id="KW-0472">Membrane</keyword>
<proteinExistence type="predicted"/>
<sequence>MDPDTFRSDIGVDVYWRRRMVALLGVLMVVALVAWACSAGGQDDDPRANGTATGSPSPDPVLALLPAVTITPTPPAPRSPGATSSPKAAVVKAKPKVQIRRPGQTCDPSDLVLDIRGRSEVYPGGSRPQFIVTLVNTNKVMCTANVGARALEVRITSGDDRIWSSADCVSGEAEEIRRLDRGIPYVRQIDWNRHRSGSDCSAHRPAAKAGTYVAMVRTPDLKSHKAVFHLR</sequence>
<comment type="caution">
    <text evidence="3">The sequence shown here is derived from an EMBL/GenBank/DDBJ whole genome shotgun (WGS) entry which is preliminary data.</text>
</comment>
<evidence type="ECO:0000313" key="3">
    <source>
        <dbReference type="EMBL" id="MFC3980660.1"/>
    </source>
</evidence>
<evidence type="ECO:0000313" key="4">
    <source>
        <dbReference type="Proteomes" id="UP001595698"/>
    </source>
</evidence>
<dbReference type="Proteomes" id="UP001595698">
    <property type="component" value="Unassembled WGS sequence"/>
</dbReference>
<keyword evidence="2" id="KW-0812">Transmembrane</keyword>
<dbReference type="RefSeq" id="WP_386189647.1">
    <property type="nucleotide sequence ID" value="NZ_JBHSBC010000009.1"/>
</dbReference>
<name>A0ABV8EYZ0_9ACTN</name>
<keyword evidence="4" id="KW-1185">Reference proteome</keyword>
<protein>
    <submittedName>
        <fullName evidence="3">Uncharacterized protein</fullName>
    </submittedName>
</protein>
<keyword evidence="2" id="KW-1133">Transmembrane helix</keyword>
<dbReference type="EMBL" id="JBHSBC010000009">
    <property type="protein sequence ID" value="MFC3980660.1"/>
    <property type="molecule type" value="Genomic_DNA"/>
</dbReference>